<keyword evidence="1" id="KW-1133">Transmembrane helix</keyword>
<accession>A0A8T3A8A1</accession>
<comment type="caution">
    <text evidence="2">The sequence shown here is derived from an EMBL/GenBank/DDBJ whole genome shotgun (WGS) entry which is preliminary data.</text>
</comment>
<gene>
    <name evidence="2" type="ORF">KFK09_026702</name>
</gene>
<organism evidence="2 3">
    <name type="scientific">Dendrobium nobile</name>
    <name type="common">Orchid</name>
    <dbReference type="NCBI Taxonomy" id="94219"/>
    <lineage>
        <taxon>Eukaryota</taxon>
        <taxon>Viridiplantae</taxon>
        <taxon>Streptophyta</taxon>
        <taxon>Embryophyta</taxon>
        <taxon>Tracheophyta</taxon>
        <taxon>Spermatophyta</taxon>
        <taxon>Magnoliopsida</taxon>
        <taxon>Liliopsida</taxon>
        <taxon>Asparagales</taxon>
        <taxon>Orchidaceae</taxon>
        <taxon>Epidendroideae</taxon>
        <taxon>Malaxideae</taxon>
        <taxon>Dendrobiinae</taxon>
        <taxon>Dendrobium</taxon>
    </lineage>
</organism>
<protein>
    <submittedName>
        <fullName evidence="2">Uncharacterized protein</fullName>
    </submittedName>
</protein>
<reference evidence="2" key="1">
    <citation type="journal article" date="2022" name="Front. Genet.">
        <title>Chromosome-Scale Assembly of the Dendrobium nobile Genome Provides Insights Into the Molecular Mechanism of the Biosynthesis of the Medicinal Active Ingredient of Dendrobium.</title>
        <authorList>
            <person name="Xu Q."/>
            <person name="Niu S.-C."/>
            <person name="Li K.-L."/>
            <person name="Zheng P.-J."/>
            <person name="Zhang X.-J."/>
            <person name="Jia Y."/>
            <person name="Liu Y."/>
            <person name="Niu Y.-X."/>
            <person name="Yu L.-H."/>
            <person name="Chen D.-F."/>
            <person name="Zhang G.-Q."/>
        </authorList>
    </citation>
    <scope>NUCLEOTIDE SEQUENCE</scope>
    <source>
        <tissue evidence="2">Leaf</tissue>
    </source>
</reference>
<name>A0A8T3A8A1_DENNO</name>
<sequence length="50" mass="5768">MEPLIYSRPFSHLSHIMLAHEATILTILLQVLFATIIDKKNLFDIGFDCH</sequence>
<dbReference type="EMBL" id="JAGYWB010000018">
    <property type="protein sequence ID" value="KAI0492430.1"/>
    <property type="molecule type" value="Genomic_DNA"/>
</dbReference>
<dbReference type="AlphaFoldDB" id="A0A8T3A8A1"/>
<keyword evidence="1" id="KW-0472">Membrane</keyword>
<evidence type="ECO:0000313" key="3">
    <source>
        <dbReference type="Proteomes" id="UP000829196"/>
    </source>
</evidence>
<keyword evidence="1" id="KW-0812">Transmembrane</keyword>
<dbReference type="Proteomes" id="UP000829196">
    <property type="component" value="Unassembled WGS sequence"/>
</dbReference>
<proteinExistence type="predicted"/>
<evidence type="ECO:0000256" key="1">
    <source>
        <dbReference type="SAM" id="Phobius"/>
    </source>
</evidence>
<evidence type="ECO:0000313" key="2">
    <source>
        <dbReference type="EMBL" id="KAI0492430.1"/>
    </source>
</evidence>
<feature type="transmembrane region" description="Helical" evidence="1">
    <location>
        <begin position="12"/>
        <end position="37"/>
    </location>
</feature>
<keyword evidence="3" id="KW-1185">Reference proteome</keyword>